<evidence type="ECO:0000313" key="2">
    <source>
        <dbReference type="Proteomes" id="UP000215127"/>
    </source>
</evidence>
<name>A0A1X7RT97_ZYMT9</name>
<proteinExistence type="predicted"/>
<organism evidence="1 2">
    <name type="scientific">Zymoseptoria tritici (strain ST99CH_3D7)</name>
    <dbReference type="NCBI Taxonomy" id="1276538"/>
    <lineage>
        <taxon>Eukaryota</taxon>
        <taxon>Fungi</taxon>
        <taxon>Dikarya</taxon>
        <taxon>Ascomycota</taxon>
        <taxon>Pezizomycotina</taxon>
        <taxon>Dothideomycetes</taxon>
        <taxon>Dothideomycetidae</taxon>
        <taxon>Mycosphaerellales</taxon>
        <taxon>Mycosphaerellaceae</taxon>
        <taxon>Zymoseptoria</taxon>
    </lineage>
</organism>
<dbReference type="Proteomes" id="UP000215127">
    <property type="component" value="Chromosome 5"/>
</dbReference>
<accession>A0A1X7RT97</accession>
<dbReference type="AlphaFoldDB" id="A0A1X7RT97"/>
<gene>
    <name evidence="1" type="ORF">ZT3D7_G5826</name>
</gene>
<keyword evidence="2" id="KW-1185">Reference proteome</keyword>
<sequence>MPKEAKSSSKQYRFDPLARPEVPTFTCISCLENFTAQPVMVIQDSMCETCFTDNVIPQFHLALANEVNAPVRYGGVELSIDPFVQYFSEDFLLSWREKAAERQVLESQIASIALAL</sequence>
<protein>
    <submittedName>
        <fullName evidence="1">Uncharacterized protein</fullName>
    </submittedName>
</protein>
<evidence type="ECO:0000313" key="1">
    <source>
        <dbReference type="EMBL" id="SMQ50673.1"/>
    </source>
</evidence>
<dbReference type="EMBL" id="LT853696">
    <property type="protein sequence ID" value="SMQ50673.1"/>
    <property type="molecule type" value="Genomic_DNA"/>
</dbReference>
<reference evidence="1 2" key="1">
    <citation type="submission" date="2016-06" db="EMBL/GenBank/DDBJ databases">
        <authorList>
            <person name="Kjaerup R.B."/>
            <person name="Dalgaard T.S."/>
            <person name="Juul-Madsen H.R."/>
        </authorList>
    </citation>
    <scope>NUCLEOTIDE SEQUENCE [LARGE SCALE GENOMIC DNA]</scope>
</reference>